<dbReference type="CDD" id="cd00054">
    <property type="entry name" value="EGF_CA"/>
    <property type="match status" value="1"/>
</dbReference>
<dbReference type="PANTHER" id="PTHR14002:SF60">
    <property type="entry name" value="ZP DOMAIN-CONTAINING PROTEIN"/>
    <property type="match status" value="1"/>
</dbReference>
<feature type="transmembrane region" description="Helical" evidence="3">
    <location>
        <begin position="1014"/>
        <end position="1042"/>
    </location>
</feature>
<dbReference type="Gene3D" id="2.60.40.3210">
    <property type="entry name" value="Zona pellucida, ZP-N domain"/>
    <property type="match status" value="1"/>
</dbReference>
<keyword evidence="2" id="KW-1015">Disulfide bond</keyword>
<evidence type="ECO:0000259" key="5">
    <source>
        <dbReference type="PROSITE" id="PS51034"/>
    </source>
</evidence>
<name>A0A8S4BBR0_9TELE</name>
<feature type="domain" description="Fibronectin type-III" evidence="4">
    <location>
        <begin position="263"/>
        <end position="360"/>
    </location>
</feature>
<dbReference type="Gene3D" id="2.60.40.4100">
    <property type="entry name" value="Zona pellucida, ZP-C domain"/>
    <property type="match status" value="1"/>
</dbReference>
<dbReference type="PROSITE" id="PS51034">
    <property type="entry name" value="ZP_2"/>
    <property type="match status" value="1"/>
</dbReference>
<evidence type="ECO:0000313" key="6">
    <source>
        <dbReference type="EMBL" id="CAG5927293.1"/>
    </source>
</evidence>
<accession>A0A8S4BBR0</accession>
<dbReference type="AlphaFoldDB" id="A0A8S4BBR0"/>
<keyword evidence="7" id="KW-1185">Reference proteome</keyword>
<keyword evidence="3" id="KW-0472">Membrane</keyword>
<dbReference type="PANTHER" id="PTHR14002">
    <property type="entry name" value="ENDOGLIN/TGF-BETA RECEPTOR TYPE III"/>
    <property type="match status" value="1"/>
</dbReference>
<dbReference type="InterPro" id="IPR003961">
    <property type="entry name" value="FN3_dom"/>
</dbReference>
<keyword evidence="3" id="KW-1133">Transmembrane helix</keyword>
<keyword evidence="1" id="KW-0732">Signal</keyword>
<feature type="domain" description="ZP" evidence="5">
    <location>
        <begin position="719"/>
        <end position="973"/>
    </location>
</feature>
<dbReference type="InterPro" id="IPR036116">
    <property type="entry name" value="FN3_sf"/>
</dbReference>
<organism evidence="6 7">
    <name type="scientific">Menidia menidia</name>
    <name type="common">Atlantic silverside</name>
    <dbReference type="NCBI Taxonomy" id="238744"/>
    <lineage>
        <taxon>Eukaryota</taxon>
        <taxon>Metazoa</taxon>
        <taxon>Chordata</taxon>
        <taxon>Craniata</taxon>
        <taxon>Vertebrata</taxon>
        <taxon>Euteleostomi</taxon>
        <taxon>Actinopterygii</taxon>
        <taxon>Neopterygii</taxon>
        <taxon>Teleostei</taxon>
        <taxon>Neoteleostei</taxon>
        <taxon>Acanthomorphata</taxon>
        <taxon>Ovalentaria</taxon>
        <taxon>Atherinomorphae</taxon>
        <taxon>Atheriniformes</taxon>
        <taxon>Atherinopsidae</taxon>
        <taxon>Menidiinae</taxon>
        <taxon>Menidia</taxon>
    </lineage>
</organism>
<dbReference type="Gene3D" id="2.10.25.10">
    <property type="entry name" value="Laminin"/>
    <property type="match status" value="1"/>
</dbReference>
<dbReference type="Pfam" id="PF00100">
    <property type="entry name" value="Zona_pellucida"/>
    <property type="match status" value="1"/>
</dbReference>
<dbReference type="SUPFAM" id="SSF49265">
    <property type="entry name" value="Fibronectin type III"/>
    <property type="match status" value="1"/>
</dbReference>
<evidence type="ECO:0000259" key="4">
    <source>
        <dbReference type="PROSITE" id="PS50853"/>
    </source>
</evidence>
<dbReference type="SMART" id="SM00241">
    <property type="entry name" value="ZP"/>
    <property type="match status" value="1"/>
</dbReference>
<reference evidence="6" key="1">
    <citation type="submission" date="2021-05" db="EMBL/GenBank/DDBJ databases">
        <authorList>
            <person name="Tigano A."/>
        </authorList>
    </citation>
    <scope>NUCLEOTIDE SEQUENCE</scope>
</reference>
<protein>
    <submittedName>
        <fullName evidence="6">(Atlantic silverside) hypothetical protein</fullName>
    </submittedName>
</protein>
<sequence>MVPLPPEFSKSELVSREGAHLPLICRCKEMNSVKYSFVFFILVPYSFGLCFDMSFSICWASNEEILERQSGNLWLNGTSLKSIMTSGKVTSLTVSPVVENKLVLQFGDSILRWTLTVSPRTKTIKITGQQRPLEYPTNTTKGFLQLLSQDEVYACEGGTTYLHQDEGFFLAVGHTLRFPVKLESRSPSMLLVSWRENRSDISTYSLALYHIEMGTYNAFSLDTTPLNHHRFSALEPCSHYVFCVEASDAHTLTCLSTLTDPDIPKDFIVASWNSSSISLAWDCPVNLKYSLFLLTAFYLNGTDHVAEEVELWLTDDSFTFILSDLQPCTRVKFGLQTVCQAGLESRYSQMVLNDGNSLNSNIEILHQTLYGPYNYTLRWEMKNTSIVSAFRVYHEGVLQGSTHFNNYTVRGLLPCHKYQAKVEALCGDRNEIMNARNIMAHTGPRGISELRYRSNDSTAVWTPSIMQPSMAYIYELSHKSGPIIQSSRVSKTELPLPDLEEGKSYILDVWEECEGQWESEPSHLYLEGANSTFEIHVRAADSAMDQDLQLNFDNMGLTLVVPWSLPEDIRDQSSESQAKLVPIFKEELKELLKDFHQPAHIDLDFFELANEPDKTEILLQFYDASKSKENVPLPVNDVMDYLNSLNNPNISIKKGVVYWEGLAMCASSKQPLCPLNSLCINTLGSHLCVCKLGYYDVGAITDPNAASQPVCKERGLFSQCLDKVMTGGIAKAYLTSHFKGEVEVKLNDDQCTVNETEILYYFRTSPKSSECGTEKQVNKSHIILKNSLRISLSKEKTITRRDLKVVWECIYPRHYVPNTQVITDMEWLSSVSLVEFNSSLQLGLAMTLYKNESYAHSYREAIGLGFEDTLFFQVALQTNGSFASDVLLQVDSCWATESTNPLDPVQALILEDGCSIDNTFHWLSVNGQAQRSRFSVQMFTMPKGLPIYFHCLTNICAHDEDCTKNCSIQPRSKRSVNQTDRRGKEGAVVSAGPLIVYMRVKLAQPSSWPEHTTMIFIVAASISFLGITVVSLSAIKAVMIYYERLRLE</sequence>
<proteinExistence type="predicted"/>
<dbReference type="Proteomes" id="UP000677803">
    <property type="component" value="Unassembled WGS sequence"/>
</dbReference>
<evidence type="ECO:0000256" key="2">
    <source>
        <dbReference type="ARBA" id="ARBA00023157"/>
    </source>
</evidence>
<evidence type="ECO:0000313" key="7">
    <source>
        <dbReference type="Proteomes" id="UP000677803"/>
    </source>
</evidence>
<dbReference type="SUPFAM" id="SSF57196">
    <property type="entry name" value="EGF/Laminin"/>
    <property type="match status" value="1"/>
</dbReference>
<dbReference type="OrthoDB" id="9987373at2759"/>
<dbReference type="InterPro" id="IPR042235">
    <property type="entry name" value="ZP-C_dom"/>
</dbReference>
<dbReference type="InterPro" id="IPR055355">
    <property type="entry name" value="ZP-C"/>
</dbReference>
<dbReference type="InterPro" id="IPR001507">
    <property type="entry name" value="ZP_dom"/>
</dbReference>
<evidence type="ECO:0000256" key="3">
    <source>
        <dbReference type="SAM" id="Phobius"/>
    </source>
</evidence>
<dbReference type="PROSITE" id="PS50853">
    <property type="entry name" value="FN3"/>
    <property type="match status" value="1"/>
</dbReference>
<evidence type="ECO:0000256" key="1">
    <source>
        <dbReference type="ARBA" id="ARBA00022729"/>
    </source>
</evidence>
<dbReference type="EMBL" id="CAJRST010011113">
    <property type="protein sequence ID" value="CAG5927293.1"/>
    <property type="molecule type" value="Genomic_DNA"/>
</dbReference>
<gene>
    <name evidence="6" type="ORF">MMEN_LOCUS11212</name>
</gene>
<dbReference type="SMART" id="SM00060">
    <property type="entry name" value="FN3"/>
    <property type="match status" value="4"/>
</dbReference>
<keyword evidence="3" id="KW-0812">Transmembrane</keyword>
<comment type="caution">
    <text evidence="6">The sequence shown here is derived from an EMBL/GenBank/DDBJ whole genome shotgun (WGS) entry which is preliminary data.</text>
</comment>